<dbReference type="InterPro" id="IPR004111">
    <property type="entry name" value="Repressor_TetR_C"/>
</dbReference>
<organism evidence="7 8">
    <name type="scientific">Mycetocola miduiensis</name>
    <dbReference type="NCBI Taxonomy" id="995034"/>
    <lineage>
        <taxon>Bacteria</taxon>
        <taxon>Bacillati</taxon>
        <taxon>Actinomycetota</taxon>
        <taxon>Actinomycetes</taxon>
        <taxon>Micrococcales</taxon>
        <taxon>Microbacteriaceae</taxon>
        <taxon>Mycetocola</taxon>
    </lineage>
</organism>
<evidence type="ECO:0000313" key="7">
    <source>
        <dbReference type="EMBL" id="SFN45310.1"/>
    </source>
</evidence>
<accession>A0A1I4Z5Z3</accession>
<name>A0A1I4Z5Z3_9MICO</name>
<dbReference type="Gene3D" id="1.10.10.60">
    <property type="entry name" value="Homeodomain-like"/>
    <property type="match status" value="1"/>
</dbReference>
<dbReference type="Proteomes" id="UP000198867">
    <property type="component" value="Unassembled WGS sequence"/>
</dbReference>
<keyword evidence="1" id="KW-0678">Repressor</keyword>
<dbReference type="PANTHER" id="PTHR30055:SF151">
    <property type="entry name" value="TRANSCRIPTIONAL REGULATORY PROTEIN"/>
    <property type="match status" value="1"/>
</dbReference>
<proteinExistence type="predicted"/>
<protein>
    <submittedName>
        <fullName evidence="7">Transcriptional regulator, TetR family</fullName>
    </submittedName>
</protein>
<dbReference type="InterPro" id="IPR036271">
    <property type="entry name" value="Tet_transcr_reg_TetR-rel_C_sf"/>
</dbReference>
<dbReference type="Gene3D" id="1.10.357.10">
    <property type="entry name" value="Tetracycline Repressor, domain 2"/>
    <property type="match status" value="1"/>
</dbReference>
<keyword evidence="3 5" id="KW-0238">DNA-binding</keyword>
<keyword evidence="2" id="KW-0805">Transcription regulation</keyword>
<gene>
    <name evidence="7" type="ORF">SAMN05216219_0738</name>
</gene>
<dbReference type="Pfam" id="PF02909">
    <property type="entry name" value="TetR_C_1"/>
    <property type="match status" value="1"/>
</dbReference>
<dbReference type="GO" id="GO:0000976">
    <property type="term" value="F:transcription cis-regulatory region binding"/>
    <property type="evidence" value="ECO:0007669"/>
    <property type="project" value="TreeGrafter"/>
</dbReference>
<dbReference type="SUPFAM" id="SSF48498">
    <property type="entry name" value="Tetracyclin repressor-like, C-terminal domain"/>
    <property type="match status" value="1"/>
</dbReference>
<dbReference type="SUPFAM" id="SSF46689">
    <property type="entry name" value="Homeodomain-like"/>
    <property type="match status" value="1"/>
</dbReference>
<dbReference type="InterPro" id="IPR001647">
    <property type="entry name" value="HTH_TetR"/>
</dbReference>
<dbReference type="AlphaFoldDB" id="A0A1I4Z5Z3"/>
<dbReference type="Pfam" id="PF00440">
    <property type="entry name" value="TetR_N"/>
    <property type="match status" value="1"/>
</dbReference>
<dbReference type="InterPro" id="IPR009057">
    <property type="entry name" value="Homeodomain-like_sf"/>
</dbReference>
<evidence type="ECO:0000256" key="1">
    <source>
        <dbReference type="ARBA" id="ARBA00022491"/>
    </source>
</evidence>
<evidence type="ECO:0000256" key="3">
    <source>
        <dbReference type="ARBA" id="ARBA00023125"/>
    </source>
</evidence>
<evidence type="ECO:0000313" key="8">
    <source>
        <dbReference type="Proteomes" id="UP000198867"/>
    </source>
</evidence>
<keyword evidence="4" id="KW-0804">Transcription</keyword>
<feature type="DNA-binding region" description="H-T-H motif" evidence="5">
    <location>
        <begin position="35"/>
        <end position="54"/>
    </location>
</feature>
<evidence type="ECO:0000256" key="5">
    <source>
        <dbReference type="PROSITE-ProRule" id="PRU00335"/>
    </source>
</evidence>
<dbReference type="GO" id="GO:0046677">
    <property type="term" value="P:response to antibiotic"/>
    <property type="evidence" value="ECO:0007669"/>
    <property type="project" value="InterPro"/>
</dbReference>
<keyword evidence="8" id="KW-1185">Reference proteome</keyword>
<dbReference type="EMBL" id="FOVM01000001">
    <property type="protein sequence ID" value="SFN45310.1"/>
    <property type="molecule type" value="Genomic_DNA"/>
</dbReference>
<dbReference type="STRING" id="995034.SAMN05216219_0738"/>
<evidence type="ECO:0000256" key="2">
    <source>
        <dbReference type="ARBA" id="ARBA00023015"/>
    </source>
</evidence>
<dbReference type="GO" id="GO:0045892">
    <property type="term" value="P:negative regulation of DNA-templated transcription"/>
    <property type="evidence" value="ECO:0007669"/>
    <property type="project" value="InterPro"/>
</dbReference>
<dbReference type="PROSITE" id="PS50977">
    <property type="entry name" value="HTH_TETR_2"/>
    <property type="match status" value="1"/>
</dbReference>
<dbReference type="PRINTS" id="PR00400">
    <property type="entry name" value="TETREPRESSOR"/>
</dbReference>
<feature type="domain" description="HTH tetR-type" evidence="6">
    <location>
        <begin position="12"/>
        <end position="72"/>
    </location>
</feature>
<dbReference type="GO" id="GO:0003700">
    <property type="term" value="F:DNA-binding transcription factor activity"/>
    <property type="evidence" value="ECO:0007669"/>
    <property type="project" value="TreeGrafter"/>
</dbReference>
<dbReference type="PANTHER" id="PTHR30055">
    <property type="entry name" value="HTH-TYPE TRANSCRIPTIONAL REGULATOR RUTR"/>
    <property type="match status" value="1"/>
</dbReference>
<dbReference type="InterPro" id="IPR050109">
    <property type="entry name" value="HTH-type_TetR-like_transc_reg"/>
</dbReference>
<sequence>MAQSTPKATREPVTRERAIRLAVALADSGGIESLSMRKLAGELGVEAMSLYYHVKNKDELLDGMVGLVVSEMAVPAADDAWKPAMRERSESAREVLKRHPWAISQVDARNTRATLHYLNATIGCLVGAGFSIPLAAHAMSLLDSYVHGFALQESSLPLDEAGDIGAVTEDILAQQEMMSGAFPFLGRMATELILQPGYAYGNEFAFGLGIILDGIEASLEAR</sequence>
<evidence type="ECO:0000256" key="4">
    <source>
        <dbReference type="ARBA" id="ARBA00023163"/>
    </source>
</evidence>
<evidence type="ECO:0000259" key="6">
    <source>
        <dbReference type="PROSITE" id="PS50977"/>
    </source>
</evidence>
<reference evidence="8" key="1">
    <citation type="submission" date="2016-10" db="EMBL/GenBank/DDBJ databases">
        <authorList>
            <person name="Varghese N."/>
            <person name="Submissions S."/>
        </authorList>
    </citation>
    <scope>NUCLEOTIDE SEQUENCE [LARGE SCALE GENOMIC DNA]</scope>
    <source>
        <strain evidence="8">CGMCC 1.11101</strain>
    </source>
</reference>
<dbReference type="InterPro" id="IPR003012">
    <property type="entry name" value="Tet_transcr_reg_TetR"/>
</dbReference>